<name>A0AAV4JMA9_9GAST</name>
<sequence>MLSIWSSHTHKQFLSYNSFKQDSTGYSMFGREPKLHFDYNSHAVFKVSRADYYQREEREELGLYDECVEDSTQATGINMKCCAKHARGPSAMFPARYHYIFFI</sequence>
<protein>
    <submittedName>
        <fullName evidence="1">Uncharacterized protein</fullName>
    </submittedName>
</protein>
<dbReference type="AlphaFoldDB" id="A0AAV4JMA9"/>
<evidence type="ECO:0000313" key="1">
    <source>
        <dbReference type="EMBL" id="GFS23244.1"/>
    </source>
</evidence>
<reference evidence="1 2" key="1">
    <citation type="journal article" date="2021" name="Elife">
        <title>Chloroplast acquisition without the gene transfer in kleptoplastic sea slugs, Plakobranchus ocellatus.</title>
        <authorList>
            <person name="Maeda T."/>
            <person name="Takahashi S."/>
            <person name="Yoshida T."/>
            <person name="Shimamura S."/>
            <person name="Takaki Y."/>
            <person name="Nagai Y."/>
            <person name="Toyoda A."/>
            <person name="Suzuki Y."/>
            <person name="Arimoto A."/>
            <person name="Ishii H."/>
            <person name="Satoh N."/>
            <person name="Nishiyama T."/>
            <person name="Hasebe M."/>
            <person name="Maruyama T."/>
            <person name="Minagawa J."/>
            <person name="Obokata J."/>
            <person name="Shigenobu S."/>
        </authorList>
    </citation>
    <scope>NUCLEOTIDE SEQUENCE [LARGE SCALE GENOMIC DNA]</scope>
</reference>
<evidence type="ECO:0000313" key="2">
    <source>
        <dbReference type="Proteomes" id="UP000762676"/>
    </source>
</evidence>
<organism evidence="1 2">
    <name type="scientific">Elysia marginata</name>
    <dbReference type="NCBI Taxonomy" id="1093978"/>
    <lineage>
        <taxon>Eukaryota</taxon>
        <taxon>Metazoa</taxon>
        <taxon>Spiralia</taxon>
        <taxon>Lophotrochozoa</taxon>
        <taxon>Mollusca</taxon>
        <taxon>Gastropoda</taxon>
        <taxon>Heterobranchia</taxon>
        <taxon>Euthyneura</taxon>
        <taxon>Panpulmonata</taxon>
        <taxon>Sacoglossa</taxon>
        <taxon>Placobranchoidea</taxon>
        <taxon>Plakobranchidae</taxon>
        <taxon>Elysia</taxon>
    </lineage>
</organism>
<dbReference type="EMBL" id="BMAT01006968">
    <property type="protein sequence ID" value="GFS23244.1"/>
    <property type="molecule type" value="Genomic_DNA"/>
</dbReference>
<accession>A0AAV4JMA9</accession>
<gene>
    <name evidence="1" type="ORF">ElyMa_003384600</name>
</gene>
<proteinExistence type="predicted"/>
<comment type="caution">
    <text evidence="1">The sequence shown here is derived from an EMBL/GenBank/DDBJ whole genome shotgun (WGS) entry which is preliminary data.</text>
</comment>
<dbReference type="Proteomes" id="UP000762676">
    <property type="component" value="Unassembled WGS sequence"/>
</dbReference>
<keyword evidence="2" id="KW-1185">Reference proteome</keyword>